<evidence type="ECO:0000313" key="2">
    <source>
        <dbReference type="Proteomes" id="UP000785613"/>
    </source>
</evidence>
<protein>
    <submittedName>
        <fullName evidence="1">IS21 family transposase</fullName>
    </submittedName>
</protein>
<feature type="non-terminal residue" evidence="1">
    <location>
        <position position="1"/>
    </location>
</feature>
<keyword evidence="2" id="KW-1185">Reference proteome</keyword>
<accession>A0ABX0M4J0</accession>
<dbReference type="EMBL" id="VUYU01000082">
    <property type="protein sequence ID" value="NHZ38539.1"/>
    <property type="molecule type" value="Genomic_DNA"/>
</dbReference>
<name>A0ABX0M4J0_9BURK</name>
<evidence type="ECO:0000313" key="1">
    <source>
        <dbReference type="EMBL" id="NHZ38539.1"/>
    </source>
</evidence>
<organism evidence="1 2">
    <name type="scientific">Massilia rubra</name>
    <dbReference type="NCBI Taxonomy" id="2607910"/>
    <lineage>
        <taxon>Bacteria</taxon>
        <taxon>Pseudomonadati</taxon>
        <taxon>Pseudomonadota</taxon>
        <taxon>Betaproteobacteria</taxon>
        <taxon>Burkholderiales</taxon>
        <taxon>Oxalobacteraceae</taxon>
        <taxon>Telluria group</taxon>
        <taxon>Massilia</taxon>
    </lineage>
</organism>
<reference evidence="1 2" key="1">
    <citation type="submission" date="2019-09" db="EMBL/GenBank/DDBJ databases">
        <title>Taxonomy of Antarctic Massilia spp.: description of Massilia rubra sp. nov., Massilia aquatica sp. nov., Massilia mucilaginosa sp. nov., Massilia frigida sp. nov. isolated from streams, lakes and regoliths.</title>
        <authorList>
            <person name="Holochova P."/>
            <person name="Sedlacek I."/>
            <person name="Kralova S."/>
            <person name="Maslanova I."/>
            <person name="Busse H.-J."/>
            <person name="Stankova E."/>
            <person name="Vrbovska V."/>
            <person name="Kovarovic V."/>
            <person name="Bartak M."/>
            <person name="Svec P."/>
            <person name="Pantucek R."/>
        </authorList>
    </citation>
    <scope>NUCLEOTIDE SEQUENCE [LARGE SCALE GENOMIC DNA]</scope>
    <source>
        <strain evidence="1 2">CCM 8692</strain>
    </source>
</reference>
<dbReference type="Proteomes" id="UP000785613">
    <property type="component" value="Unassembled WGS sequence"/>
</dbReference>
<gene>
    <name evidence="1" type="ORF">F0185_33935</name>
</gene>
<proteinExistence type="predicted"/>
<comment type="caution">
    <text evidence="1">The sequence shown here is derived from an EMBL/GenBank/DDBJ whole genome shotgun (WGS) entry which is preliminary data.</text>
</comment>
<sequence length="127" mass="13486">FNGYLRRSFYVPLASLLAQSGQKLDVVTANVEVAHWLAEVANARVHGTTKEPPASALKREAQHLQALPAPWRGDIAAARPLPATVAPTPPRPAAVISRIAQPSPAQHPLHVYDALLVINRAGEGVAA</sequence>